<proteinExistence type="predicted"/>
<dbReference type="Gramene" id="TVU49532">
    <property type="protein sequence ID" value="TVU49532"/>
    <property type="gene ID" value="EJB05_00845"/>
</dbReference>
<feature type="non-terminal residue" evidence="2">
    <location>
        <position position="1"/>
    </location>
</feature>
<dbReference type="InterPro" id="IPR026960">
    <property type="entry name" value="RVT-Znf"/>
</dbReference>
<accession>A0A5J9WLD7</accession>
<reference evidence="2 3" key="1">
    <citation type="journal article" date="2019" name="Sci. Rep.">
        <title>A high-quality genome of Eragrostis curvula grass provides insights into Poaceae evolution and supports new strategies to enhance forage quality.</title>
        <authorList>
            <person name="Carballo J."/>
            <person name="Santos B.A.C.M."/>
            <person name="Zappacosta D."/>
            <person name="Garbus I."/>
            <person name="Selva J.P."/>
            <person name="Gallo C.A."/>
            <person name="Diaz A."/>
            <person name="Albertini E."/>
            <person name="Caccamo M."/>
            <person name="Echenique V."/>
        </authorList>
    </citation>
    <scope>NUCLEOTIDE SEQUENCE [LARGE SCALE GENOMIC DNA]</scope>
    <source>
        <strain evidence="3">cv. Victoria</strain>
        <tissue evidence="2">Leaf</tissue>
    </source>
</reference>
<sequence>MPSERIWKTWPLENVIFSYGLWHMKDICWTADRLARHGLPNPENCSWYNQAQETVNHLLMLGCSNLLLSQMKFILTTGGRRYDAQLLVSDVETVHGRDAQFPSISTSEKIGSTPWLCWELGLSGLTANACVFDGATLSMAAEESGVFGN</sequence>
<evidence type="ECO:0000259" key="1">
    <source>
        <dbReference type="Pfam" id="PF13966"/>
    </source>
</evidence>
<name>A0A5J9WLD7_9POAL</name>
<dbReference type="Pfam" id="PF13966">
    <property type="entry name" value="zf-RVT"/>
    <property type="match status" value="1"/>
</dbReference>
<dbReference type="EMBL" id="RWGY01000002">
    <property type="protein sequence ID" value="TVU49532.1"/>
    <property type="molecule type" value="Genomic_DNA"/>
</dbReference>
<protein>
    <recommendedName>
        <fullName evidence="1">Reverse transcriptase zinc-binding domain-containing protein</fullName>
    </recommendedName>
</protein>
<gene>
    <name evidence="2" type="ORF">EJB05_00845</name>
</gene>
<organism evidence="2 3">
    <name type="scientific">Eragrostis curvula</name>
    <name type="common">weeping love grass</name>
    <dbReference type="NCBI Taxonomy" id="38414"/>
    <lineage>
        <taxon>Eukaryota</taxon>
        <taxon>Viridiplantae</taxon>
        <taxon>Streptophyta</taxon>
        <taxon>Embryophyta</taxon>
        <taxon>Tracheophyta</taxon>
        <taxon>Spermatophyta</taxon>
        <taxon>Magnoliopsida</taxon>
        <taxon>Liliopsida</taxon>
        <taxon>Poales</taxon>
        <taxon>Poaceae</taxon>
        <taxon>PACMAD clade</taxon>
        <taxon>Chloridoideae</taxon>
        <taxon>Eragrostideae</taxon>
        <taxon>Eragrostidinae</taxon>
        <taxon>Eragrostis</taxon>
    </lineage>
</organism>
<keyword evidence="3" id="KW-1185">Reference proteome</keyword>
<evidence type="ECO:0000313" key="2">
    <source>
        <dbReference type="EMBL" id="TVU49532.1"/>
    </source>
</evidence>
<feature type="domain" description="Reverse transcriptase zinc-binding" evidence="1">
    <location>
        <begin position="5"/>
        <end position="60"/>
    </location>
</feature>
<dbReference type="Proteomes" id="UP000324897">
    <property type="component" value="Chromosome 6"/>
</dbReference>
<evidence type="ECO:0000313" key="3">
    <source>
        <dbReference type="Proteomes" id="UP000324897"/>
    </source>
</evidence>
<dbReference type="AlphaFoldDB" id="A0A5J9WLD7"/>
<comment type="caution">
    <text evidence="2">The sequence shown here is derived from an EMBL/GenBank/DDBJ whole genome shotgun (WGS) entry which is preliminary data.</text>
</comment>